<evidence type="ECO:0000259" key="1">
    <source>
        <dbReference type="Pfam" id="PF03258"/>
    </source>
</evidence>
<proteinExistence type="predicted"/>
<keyword evidence="4" id="KW-1185">Reference proteome</keyword>
<dbReference type="Proteomes" id="UP000203846">
    <property type="component" value="Segment"/>
</dbReference>
<protein>
    <submittedName>
        <fullName evidence="3">FP25K</fullName>
    </submittedName>
</protein>
<dbReference type="InterPro" id="IPR057251">
    <property type="entry name" value="FP_C"/>
</dbReference>
<feature type="domain" description="FP protein C-terminal" evidence="2">
    <location>
        <begin position="134"/>
        <end position="183"/>
    </location>
</feature>
<evidence type="ECO:0000313" key="4">
    <source>
        <dbReference type="Proteomes" id="UP000203846"/>
    </source>
</evidence>
<organism evidence="3 4">
    <name type="scientific">Euproctis pseudoconspersa nucleopolyhedrovirus</name>
    <dbReference type="NCBI Taxonomy" id="307467"/>
    <lineage>
        <taxon>Viruses</taxon>
        <taxon>Viruses incertae sedis</taxon>
        <taxon>Naldaviricetes</taxon>
        <taxon>Lefavirales</taxon>
        <taxon>Baculoviridae</taxon>
        <taxon>Alphabaculovirus</taxon>
        <taxon>Alphabaculovirus eupseudoconspersae</taxon>
    </lineage>
</organism>
<sequence length="248" mass="28843">MKTDLINVSTLKNLIKTEIYRNVNENMHALNDKLKKIENAELNNSVEIYGVHDAFRLADKKMRHNYIKKICALLLLDHKLVLEHVYKKNHIKVKLTDAATARDWQSRSCKKRIKNCDLGIDYDGPIKIFVAASHEHKQLLKKTRDALLAHYKYVSLCKSGVMVRKNDTSRIHIVKNDNDIYELLIKAKTAQYESENSLHSIANTKPVLFSKKINLAKRLSDRQSRRQYYDDKENIEKAAVRDDDQSLL</sequence>
<dbReference type="Pfam" id="PF25298">
    <property type="entry name" value="Baculo_FP_2nd"/>
    <property type="match status" value="1"/>
</dbReference>
<accession>C3TWT8</accession>
<dbReference type="GeneID" id="7804696"/>
<feature type="domain" description="FP protein N-terminal" evidence="1">
    <location>
        <begin position="43"/>
        <end position="130"/>
    </location>
</feature>
<name>C3TWT8_9ABAC</name>
<dbReference type="RefSeq" id="YP_002854640.1">
    <property type="nucleotide sequence ID" value="NC_012639.1"/>
</dbReference>
<dbReference type="InterPro" id="IPR004941">
    <property type="entry name" value="FP_N"/>
</dbReference>
<dbReference type="KEGG" id="vg:7804696"/>
<evidence type="ECO:0000313" key="3">
    <source>
        <dbReference type="EMBL" id="ACO53480.1"/>
    </source>
</evidence>
<dbReference type="Pfam" id="PF03258">
    <property type="entry name" value="Baculo_FP"/>
    <property type="match status" value="1"/>
</dbReference>
<dbReference type="OrthoDB" id="15947at10239"/>
<dbReference type="EMBL" id="FJ227128">
    <property type="protein sequence ID" value="ACO53480.1"/>
    <property type="molecule type" value="Genomic_DNA"/>
</dbReference>
<evidence type="ECO:0000259" key="2">
    <source>
        <dbReference type="Pfam" id="PF25298"/>
    </source>
</evidence>
<reference evidence="3 4" key="1">
    <citation type="journal article" date="2009" name="Virus Genes">
        <title>Morphology and genome of Euproctis pseudoconspersa nucleopolyhedrovirus.</title>
        <authorList>
            <person name="Tang X.D."/>
            <person name="Xiao Q."/>
            <person name="Ma X.C."/>
            <person name="Zhu Z.R."/>
            <person name="Zhang C.X."/>
        </authorList>
    </citation>
    <scope>NUCLEOTIDE SEQUENCE [LARGE SCALE GENOMIC DNA]</scope>
    <source>
        <strain evidence="3 4">Hangzhou</strain>
    </source>
</reference>